<protein>
    <submittedName>
        <fullName evidence="2">Uncharacterized protein</fullName>
    </submittedName>
</protein>
<accession>A0AAW2HHG5</accession>
<dbReference type="AlphaFoldDB" id="A0AAW2HHG5"/>
<evidence type="ECO:0000313" key="2">
    <source>
        <dbReference type="EMBL" id="KAL0269184.1"/>
    </source>
</evidence>
<name>A0AAW2HHG5_9NEOP</name>
<feature type="compositionally biased region" description="Basic and acidic residues" evidence="1">
    <location>
        <begin position="1"/>
        <end position="15"/>
    </location>
</feature>
<evidence type="ECO:0000256" key="1">
    <source>
        <dbReference type="SAM" id="MobiDB-lite"/>
    </source>
</evidence>
<dbReference type="EMBL" id="JARGDH010000004">
    <property type="protein sequence ID" value="KAL0269184.1"/>
    <property type="molecule type" value="Genomic_DNA"/>
</dbReference>
<sequence length="169" mass="19518">MEAGRPRGAREEVSHRFPRTGHRGHPRRTRLVPLLGRVLDDQRVQGSGRRRRAPQPGSGKRRSVQPERQVRPRPEAAAPEFNDFSDAVLLSASLPTTIYAVNSSGLRDSNFDATYYPPLFERTRKYGLMERKITKYNHLIERESITPIASRMAYLIRGREIRRSRITRE</sequence>
<feature type="compositionally biased region" description="Basic residues" evidence="1">
    <location>
        <begin position="16"/>
        <end position="30"/>
    </location>
</feature>
<feature type="compositionally biased region" description="Basic residues" evidence="1">
    <location>
        <begin position="48"/>
        <end position="63"/>
    </location>
</feature>
<organism evidence="2">
    <name type="scientific">Menopon gallinae</name>
    <name type="common">poultry shaft louse</name>
    <dbReference type="NCBI Taxonomy" id="328185"/>
    <lineage>
        <taxon>Eukaryota</taxon>
        <taxon>Metazoa</taxon>
        <taxon>Ecdysozoa</taxon>
        <taxon>Arthropoda</taxon>
        <taxon>Hexapoda</taxon>
        <taxon>Insecta</taxon>
        <taxon>Pterygota</taxon>
        <taxon>Neoptera</taxon>
        <taxon>Paraneoptera</taxon>
        <taxon>Psocodea</taxon>
        <taxon>Troctomorpha</taxon>
        <taxon>Phthiraptera</taxon>
        <taxon>Amblycera</taxon>
        <taxon>Menoponidae</taxon>
        <taxon>Menopon</taxon>
    </lineage>
</organism>
<feature type="region of interest" description="Disordered" evidence="1">
    <location>
        <begin position="1"/>
        <end position="77"/>
    </location>
</feature>
<comment type="caution">
    <text evidence="2">The sequence shown here is derived from an EMBL/GenBank/DDBJ whole genome shotgun (WGS) entry which is preliminary data.</text>
</comment>
<proteinExistence type="predicted"/>
<reference evidence="2" key="1">
    <citation type="journal article" date="2024" name="Gigascience">
        <title>Chromosome-level genome of the poultry shaft louse Menopon gallinae provides insight into the host-switching and adaptive evolution of parasitic lice.</title>
        <authorList>
            <person name="Xu Y."/>
            <person name="Ma L."/>
            <person name="Liu S."/>
            <person name="Liang Y."/>
            <person name="Liu Q."/>
            <person name="He Z."/>
            <person name="Tian L."/>
            <person name="Duan Y."/>
            <person name="Cai W."/>
            <person name="Li H."/>
            <person name="Song F."/>
        </authorList>
    </citation>
    <scope>NUCLEOTIDE SEQUENCE</scope>
    <source>
        <strain evidence="2">Cailab_2023a</strain>
    </source>
</reference>
<feature type="compositionally biased region" description="Basic and acidic residues" evidence="1">
    <location>
        <begin position="64"/>
        <end position="74"/>
    </location>
</feature>
<gene>
    <name evidence="2" type="ORF">PYX00_006995</name>
</gene>